<evidence type="ECO:0000256" key="3">
    <source>
        <dbReference type="ARBA" id="ARBA00023163"/>
    </source>
</evidence>
<dbReference type="OrthoDB" id="2854648at2"/>
<keyword evidence="2" id="KW-0238">DNA-binding</keyword>
<dbReference type="InterPro" id="IPR046335">
    <property type="entry name" value="LacI/GalR-like_sensor"/>
</dbReference>
<evidence type="ECO:0000256" key="2">
    <source>
        <dbReference type="ARBA" id="ARBA00023125"/>
    </source>
</evidence>
<accession>U2RVB4</accession>
<dbReference type="SUPFAM" id="SSF47413">
    <property type="entry name" value="lambda repressor-like DNA-binding domains"/>
    <property type="match status" value="1"/>
</dbReference>
<dbReference type="Pfam" id="PF00356">
    <property type="entry name" value="LacI"/>
    <property type="match status" value="1"/>
</dbReference>
<keyword evidence="3" id="KW-0804">Transcription</keyword>
<dbReference type="InterPro" id="IPR028082">
    <property type="entry name" value="Peripla_BP_I"/>
</dbReference>
<dbReference type="PROSITE" id="PS00356">
    <property type="entry name" value="HTH_LACI_1"/>
    <property type="match status" value="1"/>
</dbReference>
<dbReference type="Gene3D" id="1.10.260.40">
    <property type="entry name" value="lambda repressor-like DNA-binding domains"/>
    <property type="match status" value="1"/>
</dbReference>
<organism evidence="5 6">
    <name type="scientific">Leifsonia aquatica ATCC 14665</name>
    <dbReference type="NCBI Taxonomy" id="1358026"/>
    <lineage>
        <taxon>Bacteria</taxon>
        <taxon>Bacillati</taxon>
        <taxon>Actinomycetota</taxon>
        <taxon>Actinomycetes</taxon>
        <taxon>Micrococcales</taxon>
        <taxon>Microbacteriaceae</taxon>
        <taxon>Leifsonia</taxon>
    </lineage>
</organism>
<dbReference type="PATRIC" id="fig|1358026.3.peg.1036"/>
<evidence type="ECO:0000256" key="1">
    <source>
        <dbReference type="ARBA" id="ARBA00023015"/>
    </source>
</evidence>
<evidence type="ECO:0000259" key="4">
    <source>
        <dbReference type="PROSITE" id="PS50932"/>
    </source>
</evidence>
<dbReference type="SMART" id="SM00354">
    <property type="entry name" value="HTH_LACI"/>
    <property type="match status" value="1"/>
</dbReference>
<evidence type="ECO:0000313" key="5">
    <source>
        <dbReference type="EMBL" id="ERK72454.1"/>
    </source>
</evidence>
<protein>
    <submittedName>
        <fullName evidence="5">Sugar-binding domain protein</fullName>
    </submittedName>
</protein>
<dbReference type="SUPFAM" id="SSF53822">
    <property type="entry name" value="Periplasmic binding protein-like I"/>
    <property type="match status" value="1"/>
</dbReference>
<dbReference type="AlphaFoldDB" id="U2RVB4"/>
<feature type="domain" description="HTH lacI-type" evidence="4">
    <location>
        <begin position="2"/>
        <end position="56"/>
    </location>
</feature>
<dbReference type="GO" id="GO:0003700">
    <property type="term" value="F:DNA-binding transcription factor activity"/>
    <property type="evidence" value="ECO:0007669"/>
    <property type="project" value="TreeGrafter"/>
</dbReference>
<dbReference type="Proteomes" id="UP000016605">
    <property type="component" value="Unassembled WGS sequence"/>
</dbReference>
<sequence length="350" mass="37038">MATLRDVAALAGVSVKTVSNVVNDFEFVRPSTRAKVQAAIAELGYQPNLAARQLRAGRTGVIGLAVPELRFSYFAELADAVLEAARARDYVVLIEQTGGAREAEIALLTGSRTAMMDGLLFSPLGLSIDDAEVLDVSYPLVLLGERIFDGPTDHVVIQNVEGAALATRHLLDGGRRRIAVLGAHEGERVGSAALRLRGHRNALDQAGIAFDPALVVAREGWHRRDGAEAMQELLDRGVPFDAVFALNDELALGALRTLAQHHVAVPEEVAVIGYDNVTESQFAMPSLSTVDPNRARVAEIAVEALVERIAGRVPAGTGPRLFDVPATLVKRESAPALAEAGAGTPVSASV</sequence>
<dbReference type="InterPro" id="IPR000843">
    <property type="entry name" value="HTH_LacI"/>
</dbReference>
<comment type="caution">
    <text evidence="5">The sequence shown here is derived from an EMBL/GenBank/DDBJ whole genome shotgun (WGS) entry which is preliminary data.</text>
</comment>
<dbReference type="GO" id="GO:0000976">
    <property type="term" value="F:transcription cis-regulatory region binding"/>
    <property type="evidence" value="ECO:0007669"/>
    <property type="project" value="TreeGrafter"/>
</dbReference>
<gene>
    <name evidence="5" type="ORF">N136_01193</name>
</gene>
<dbReference type="PROSITE" id="PS50932">
    <property type="entry name" value="HTH_LACI_2"/>
    <property type="match status" value="1"/>
</dbReference>
<dbReference type="EMBL" id="AWVQ01000128">
    <property type="protein sequence ID" value="ERK72454.1"/>
    <property type="molecule type" value="Genomic_DNA"/>
</dbReference>
<proteinExistence type="predicted"/>
<dbReference type="CDD" id="cd06267">
    <property type="entry name" value="PBP1_LacI_sugar_binding-like"/>
    <property type="match status" value="1"/>
</dbReference>
<reference evidence="5 6" key="1">
    <citation type="submission" date="2013-08" db="EMBL/GenBank/DDBJ databases">
        <authorList>
            <person name="Weinstock G."/>
            <person name="Sodergren E."/>
            <person name="Wylie T."/>
            <person name="Fulton L."/>
            <person name="Fulton R."/>
            <person name="Fronick C."/>
            <person name="O'Laughlin M."/>
            <person name="Godfrey J."/>
            <person name="Miner T."/>
            <person name="Herter B."/>
            <person name="Appelbaum E."/>
            <person name="Cordes M."/>
            <person name="Lek S."/>
            <person name="Wollam A."/>
            <person name="Pepin K.H."/>
            <person name="Palsikar V.B."/>
            <person name="Mitreva M."/>
            <person name="Wilson R.K."/>
        </authorList>
    </citation>
    <scope>NUCLEOTIDE SEQUENCE [LARGE SCALE GENOMIC DNA]</scope>
    <source>
        <strain evidence="5 6">ATCC 14665</strain>
    </source>
</reference>
<dbReference type="Pfam" id="PF13377">
    <property type="entry name" value="Peripla_BP_3"/>
    <property type="match status" value="1"/>
</dbReference>
<dbReference type="CDD" id="cd01392">
    <property type="entry name" value="HTH_LacI"/>
    <property type="match status" value="1"/>
</dbReference>
<dbReference type="HOGENOM" id="CLU_037628_6_1_11"/>
<keyword evidence="1" id="KW-0805">Transcription regulation</keyword>
<dbReference type="RefSeq" id="WP_021757804.1">
    <property type="nucleotide sequence ID" value="NZ_KI271989.1"/>
</dbReference>
<dbReference type="PANTHER" id="PTHR30146:SF109">
    <property type="entry name" value="HTH-TYPE TRANSCRIPTIONAL REGULATOR GALS"/>
    <property type="match status" value="1"/>
</dbReference>
<name>U2RVB4_LEIAQ</name>
<evidence type="ECO:0000313" key="6">
    <source>
        <dbReference type="Proteomes" id="UP000016605"/>
    </source>
</evidence>
<dbReference type="PANTHER" id="PTHR30146">
    <property type="entry name" value="LACI-RELATED TRANSCRIPTIONAL REPRESSOR"/>
    <property type="match status" value="1"/>
</dbReference>
<dbReference type="InterPro" id="IPR010982">
    <property type="entry name" value="Lambda_DNA-bd_dom_sf"/>
</dbReference>
<dbReference type="Gene3D" id="3.40.50.2300">
    <property type="match status" value="2"/>
</dbReference>